<sequence>MPRKEDKLKDKLLVNENTAQRLIEAGFDTLKRIRLADPDALADVPGVSKKDAEEWVAVGWGK</sequence>
<protein>
    <recommendedName>
        <fullName evidence="2">DUF4332 domain-containing protein</fullName>
    </recommendedName>
</protein>
<evidence type="ECO:0000313" key="1">
    <source>
        <dbReference type="EMBL" id="GAG68638.1"/>
    </source>
</evidence>
<dbReference type="Pfam" id="PF14520">
    <property type="entry name" value="HHH_5"/>
    <property type="match status" value="1"/>
</dbReference>
<comment type="caution">
    <text evidence="1">The sequence shown here is derived from an EMBL/GenBank/DDBJ whole genome shotgun (WGS) entry which is preliminary data.</text>
</comment>
<dbReference type="EMBL" id="BART01009451">
    <property type="protein sequence ID" value="GAG68638.1"/>
    <property type="molecule type" value="Genomic_DNA"/>
</dbReference>
<evidence type="ECO:0008006" key="2">
    <source>
        <dbReference type="Google" id="ProtNLM"/>
    </source>
</evidence>
<dbReference type="AlphaFoldDB" id="X1A756"/>
<gene>
    <name evidence="1" type="ORF">S01H4_20944</name>
</gene>
<reference evidence="1" key="1">
    <citation type="journal article" date="2014" name="Front. Microbiol.">
        <title>High frequency of phylogenetically diverse reductive dehalogenase-homologous genes in deep subseafloor sedimentary metagenomes.</title>
        <authorList>
            <person name="Kawai M."/>
            <person name="Futagami T."/>
            <person name="Toyoda A."/>
            <person name="Takaki Y."/>
            <person name="Nishi S."/>
            <person name="Hori S."/>
            <person name="Arai W."/>
            <person name="Tsubouchi T."/>
            <person name="Morono Y."/>
            <person name="Uchiyama I."/>
            <person name="Ito T."/>
            <person name="Fujiyama A."/>
            <person name="Inagaki F."/>
            <person name="Takami H."/>
        </authorList>
    </citation>
    <scope>NUCLEOTIDE SEQUENCE</scope>
    <source>
        <strain evidence="1">Expedition CK06-06</strain>
    </source>
</reference>
<organism evidence="1">
    <name type="scientific">marine sediment metagenome</name>
    <dbReference type="NCBI Taxonomy" id="412755"/>
    <lineage>
        <taxon>unclassified sequences</taxon>
        <taxon>metagenomes</taxon>
        <taxon>ecological metagenomes</taxon>
    </lineage>
</organism>
<dbReference type="GO" id="GO:0000166">
    <property type="term" value="F:nucleotide binding"/>
    <property type="evidence" value="ECO:0007669"/>
    <property type="project" value="InterPro"/>
</dbReference>
<dbReference type="Gene3D" id="1.10.150.20">
    <property type="entry name" value="5' to 3' exonuclease, C-terminal subdomain"/>
    <property type="match status" value="1"/>
</dbReference>
<accession>X1A756</accession>
<dbReference type="SUPFAM" id="SSF47794">
    <property type="entry name" value="Rad51 N-terminal domain-like"/>
    <property type="match status" value="1"/>
</dbReference>
<proteinExistence type="predicted"/>
<dbReference type="InterPro" id="IPR010995">
    <property type="entry name" value="DNA_repair_Rad51/TF_NusA_a-hlx"/>
</dbReference>
<name>X1A756_9ZZZZ</name>